<dbReference type="AlphaFoldDB" id="A0A9P4GWK8"/>
<protein>
    <submittedName>
        <fullName evidence="2">Uncharacterized protein</fullName>
    </submittedName>
</protein>
<feature type="region of interest" description="Disordered" evidence="1">
    <location>
        <begin position="300"/>
        <end position="322"/>
    </location>
</feature>
<dbReference type="Proteomes" id="UP000799777">
    <property type="component" value="Unassembled WGS sequence"/>
</dbReference>
<proteinExistence type="predicted"/>
<dbReference type="PANTHER" id="PTHR42085:SF2">
    <property type="entry name" value="F-BOX DOMAIN-CONTAINING PROTEIN"/>
    <property type="match status" value="1"/>
</dbReference>
<organism evidence="2 3">
    <name type="scientific">Setomelanomma holmii</name>
    <dbReference type="NCBI Taxonomy" id="210430"/>
    <lineage>
        <taxon>Eukaryota</taxon>
        <taxon>Fungi</taxon>
        <taxon>Dikarya</taxon>
        <taxon>Ascomycota</taxon>
        <taxon>Pezizomycotina</taxon>
        <taxon>Dothideomycetes</taxon>
        <taxon>Pleosporomycetidae</taxon>
        <taxon>Pleosporales</taxon>
        <taxon>Pleosporineae</taxon>
        <taxon>Phaeosphaeriaceae</taxon>
        <taxon>Setomelanomma</taxon>
    </lineage>
</organism>
<feature type="compositionally biased region" description="Acidic residues" evidence="1">
    <location>
        <begin position="313"/>
        <end position="322"/>
    </location>
</feature>
<keyword evidence="3" id="KW-1185">Reference proteome</keyword>
<dbReference type="EMBL" id="ML978360">
    <property type="protein sequence ID" value="KAF2023307.1"/>
    <property type="molecule type" value="Genomic_DNA"/>
</dbReference>
<dbReference type="InterPro" id="IPR038883">
    <property type="entry name" value="AN11006-like"/>
</dbReference>
<reference evidence="2" key="1">
    <citation type="journal article" date="2020" name="Stud. Mycol.">
        <title>101 Dothideomycetes genomes: a test case for predicting lifestyles and emergence of pathogens.</title>
        <authorList>
            <person name="Haridas S."/>
            <person name="Albert R."/>
            <person name="Binder M."/>
            <person name="Bloem J."/>
            <person name="Labutti K."/>
            <person name="Salamov A."/>
            <person name="Andreopoulos B."/>
            <person name="Baker S."/>
            <person name="Barry K."/>
            <person name="Bills G."/>
            <person name="Bluhm B."/>
            <person name="Cannon C."/>
            <person name="Castanera R."/>
            <person name="Culley D."/>
            <person name="Daum C."/>
            <person name="Ezra D."/>
            <person name="Gonzalez J."/>
            <person name="Henrissat B."/>
            <person name="Kuo A."/>
            <person name="Liang C."/>
            <person name="Lipzen A."/>
            <person name="Lutzoni F."/>
            <person name="Magnuson J."/>
            <person name="Mondo S."/>
            <person name="Nolan M."/>
            <person name="Ohm R."/>
            <person name="Pangilinan J."/>
            <person name="Park H.-J."/>
            <person name="Ramirez L."/>
            <person name="Alfaro M."/>
            <person name="Sun H."/>
            <person name="Tritt A."/>
            <person name="Yoshinaga Y."/>
            <person name="Zwiers L.-H."/>
            <person name="Turgeon B."/>
            <person name="Goodwin S."/>
            <person name="Spatafora J."/>
            <person name="Crous P."/>
            <person name="Grigoriev I."/>
        </authorList>
    </citation>
    <scope>NUCLEOTIDE SEQUENCE</scope>
    <source>
        <strain evidence="2">CBS 110217</strain>
    </source>
</reference>
<dbReference type="PANTHER" id="PTHR42085">
    <property type="entry name" value="F-BOX DOMAIN-CONTAINING PROTEIN"/>
    <property type="match status" value="1"/>
</dbReference>
<evidence type="ECO:0000313" key="2">
    <source>
        <dbReference type="EMBL" id="KAF2023307.1"/>
    </source>
</evidence>
<comment type="caution">
    <text evidence="2">The sequence shown here is derived from an EMBL/GenBank/DDBJ whole genome shotgun (WGS) entry which is preliminary data.</text>
</comment>
<evidence type="ECO:0000313" key="3">
    <source>
        <dbReference type="Proteomes" id="UP000799777"/>
    </source>
</evidence>
<name>A0A9P4GWK8_9PLEO</name>
<dbReference type="OrthoDB" id="62952at2759"/>
<sequence length="372" mass="41823">MARFSDLPSELRNQFYKELFQNETKLRRHTANELALFSVSKQIHKESASYFYQNNDIVIDASADATDTATLLPPISDQYLRYLRQLTVHAVTGQATLPQTCEVARTIAVLPRVGARFEELTFMFASPLSSLLNSHVDDSIMDEWHPITLAMSMLLDSQVAKILRVHLHNSWFAPGVARGFMDRFGAQLEFFVNGSRTMDTSLIERPLTGRLSSTHLFTLGLDDDLGNVATLSPVSTPAFLPSSLCSALAELETFSVTSFVLSSDEEVLQWKSSNDSQAIDANTTEQPFFGEDDTQLWTTQTEDHDRQESQAGEMDDLAEDEEMEEVNQEEISALIQNMEDAAHHIANRDDVTYMTNFAPDLLLSRHHLTHLV</sequence>
<gene>
    <name evidence="2" type="ORF">EK21DRAFT_81239</name>
</gene>
<accession>A0A9P4GWK8</accession>
<evidence type="ECO:0000256" key="1">
    <source>
        <dbReference type="SAM" id="MobiDB-lite"/>
    </source>
</evidence>